<accession>A0A8S3YVN9</accession>
<protein>
    <submittedName>
        <fullName evidence="1">Uncharacterized protein</fullName>
    </submittedName>
</protein>
<evidence type="ECO:0000313" key="1">
    <source>
        <dbReference type="EMBL" id="CAG5120859.1"/>
    </source>
</evidence>
<evidence type="ECO:0000313" key="2">
    <source>
        <dbReference type="Proteomes" id="UP000678393"/>
    </source>
</evidence>
<dbReference type="AlphaFoldDB" id="A0A8S3YVN9"/>
<keyword evidence="2" id="KW-1185">Reference proteome</keyword>
<organism evidence="1 2">
    <name type="scientific">Candidula unifasciata</name>
    <dbReference type="NCBI Taxonomy" id="100452"/>
    <lineage>
        <taxon>Eukaryota</taxon>
        <taxon>Metazoa</taxon>
        <taxon>Spiralia</taxon>
        <taxon>Lophotrochozoa</taxon>
        <taxon>Mollusca</taxon>
        <taxon>Gastropoda</taxon>
        <taxon>Heterobranchia</taxon>
        <taxon>Euthyneura</taxon>
        <taxon>Panpulmonata</taxon>
        <taxon>Eupulmonata</taxon>
        <taxon>Stylommatophora</taxon>
        <taxon>Helicina</taxon>
        <taxon>Helicoidea</taxon>
        <taxon>Geomitridae</taxon>
        <taxon>Candidula</taxon>
    </lineage>
</organism>
<proteinExistence type="predicted"/>
<dbReference type="EMBL" id="CAJHNH020000979">
    <property type="protein sequence ID" value="CAG5120859.1"/>
    <property type="molecule type" value="Genomic_DNA"/>
</dbReference>
<sequence length="99" mass="11220">MSEAESIDNYMSEAESMDNYMSEAESMDNYMSEAASMDNYMSEAESMDNYMSEAICPEYTADPGCESKHKYYMIFSLSNVICDSWLQDSSVTAGFKTHL</sequence>
<comment type="caution">
    <text evidence="1">The sequence shown here is derived from an EMBL/GenBank/DDBJ whole genome shotgun (WGS) entry which is preliminary data.</text>
</comment>
<dbReference type="Proteomes" id="UP000678393">
    <property type="component" value="Unassembled WGS sequence"/>
</dbReference>
<gene>
    <name evidence="1" type="ORF">CUNI_LOCUS6417</name>
</gene>
<name>A0A8S3YVN9_9EUPU</name>
<reference evidence="1" key="1">
    <citation type="submission" date="2021-04" db="EMBL/GenBank/DDBJ databases">
        <authorList>
            <consortium name="Molecular Ecology Group"/>
        </authorList>
    </citation>
    <scope>NUCLEOTIDE SEQUENCE</scope>
</reference>